<keyword evidence="5" id="KW-0378">Hydrolase</keyword>
<feature type="transmembrane region" description="Helical" evidence="3">
    <location>
        <begin position="206"/>
        <end position="226"/>
    </location>
</feature>
<comment type="caution">
    <text evidence="5">The sequence shown here is derived from an EMBL/GenBank/DDBJ whole genome shotgun (WGS) entry which is preliminary data.</text>
</comment>
<dbReference type="GO" id="GO:0004252">
    <property type="term" value="F:serine-type endopeptidase activity"/>
    <property type="evidence" value="ECO:0007669"/>
    <property type="project" value="UniProtKB-UniRule"/>
</dbReference>
<keyword evidence="3" id="KW-0812">Transmembrane</keyword>
<dbReference type="GO" id="GO:0016020">
    <property type="term" value="C:membrane"/>
    <property type="evidence" value="ECO:0007669"/>
    <property type="project" value="UniProtKB-UniRule"/>
</dbReference>
<dbReference type="GO" id="GO:0009003">
    <property type="term" value="F:signal peptidase activity"/>
    <property type="evidence" value="ECO:0007669"/>
    <property type="project" value="UniProtKB-EC"/>
</dbReference>
<name>A0A4S8NAW0_9ACTN</name>
<dbReference type="CDD" id="cd06530">
    <property type="entry name" value="S26_SPase_I"/>
    <property type="match status" value="1"/>
</dbReference>
<dbReference type="InterPro" id="IPR019533">
    <property type="entry name" value="Peptidase_S26"/>
</dbReference>
<accession>A0A4S8NAW0</accession>
<dbReference type="OrthoDB" id="3178064at2"/>
<keyword evidence="3" id="KW-0472">Membrane</keyword>
<keyword evidence="3" id="KW-1133">Transmembrane helix</keyword>
<dbReference type="EC" id="3.4.21.89" evidence="1"/>
<evidence type="ECO:0000259" key="4">
    <source>
        <dbReference type="Pfam" id="PF10502"/>
    </source>
</evidence>
<gene>
    <name evidence="5" type="ORF">E9934_10370</name>
</gene>
<dbReference type="RefSeq" id="WP_136562820.1">
    <property type="nucleotide sequence ID" value="NZ_STGW01000005.1"/>
</dbReference>
<reference evidence="5 6" key="1">
    <citation type="journal article" date="2009" name="Int. J. Syst. Evol. Microbiol.">
        <title>Nocardioides caeni sp. nov., isolated from wastewater.</title>
        <authorList>
            <person name="Yoon J.H."/>
            <person name="Kang S.J."/>
            <person name="Park S."/>
            <person name="Kim W."/>
            <person name="Oh T.K."/>
        </authorList>
    </citation>
    <scope>NUCLEOTIDE SEQUENCE [LARGE SCALE GENOMIC DNA]</scope>
    <source>
        <strain evidence="5 6">DSM 23134</strain>
    </source>
</reference>
<evidence type="ECO:0000256" key="1">
    <source>
        <dbReference type="NCBIfam" id="TIGR02228"/>
    </source>
</evidence>
<dbReference type="AlphaFoldDB" id="A0A4S8NAW0"/>
<dbReference type="Proteomes" id="UP000307087">
    <property type="component" value="Unassembled WGS sequence"/>
</dbReference>
<feature type="domain" description="Peptidase S26" evidence="4">
    <location>
        <begin position="20"/>
        <end position="84"/>
    </location>
</feature>
<feature type="transmembrane region" description="Helical" evidence="3">
    <location>
        <begin position="146"/>
        <end position="164"/>
    </location>
</feature>
<dbReference type="Pfam" id="PF10502">
    <property type="entry name" value="Peptidase_S26"/>
    <property type="match status" value="1"/>
</dbReference>
<keyword evidence="6" id="KW-1185">Reference proteome</keyword>
<dbReference type="EMBL" id="STGW01000005">
    <property type="protein sequence ID" value="THV13358.1"/>
    <property type="molecule type" value="Genomic_DNA"/>
</dbReference>
<organism evidence="5 6">
    <name type="scientific">Nocardioides caeni</name>
    <dbReference type="NCBI Taxonomy" id="574700"/>
    <lineage>
        <taxon>Bacteria</taxon>
        <taxon>Bacillati</taxon>
        <taxon>Actinomycetota</taxon>
        <taxon>Actinomycetes</taxon>
        <taxon>Propionibacteriales</taxon>
        <taxon>Nocardioidaceae</taxon>
        <taxon>Nocardioides</taxon>
    </lineage>
</organism>
<proteinExistence type="predicted"/>
<evidence type="ECO:0000256" key="3">
    <source>
        <dbReference type="SAM" id="Phobius"/>
    </source>
</evidence>
<dbReference type="NCBIfam" id="TIGR02228">
    <property type="entry name" value="sigpep_I_arch"/>
    <property type="match status" value="1"/>
</dbReference>
<feature type="compositionally biased region" description="Pro residues" evidence="2">
    <location>
        <begin position="190"/>
        <end position="201"/>
    </location>
</feature>
<feature type="transmembrane region" description="Helical" evidence="3">
    <location>
        <begin position="12"/>
        <end position="30"/>
    </location>
</feature>
<evidence type="ECO:0000313" key="5">
    <source>
        <dbReference type="EMBL" id="THV13358.1"/>
    </source>
</evidence>
<evidence type="ECO:0000313" key="6">
    <source>
        <dbReference type="Proteomes" id="UP000307087"/>
    </source>
</evidence>
<dbReference type="InterPro" id="IPR001733">
    <property type="entry name" value="Peptidase_S26B"/>
</dbReference>
<protein>
    <recommendedName>
        <fullName evidence="1">Signal peptidase I</fullName>
        <ecNumber evidence="1">3.4.21.89</ecNumber>
    </recommendedName>
</protein>
<evidence type="ECO:0000256" key="2">
    <source>
        <dbReference type="SAM" id="MobiDB-lite"/>
    </source>
</evidence>
<sequence length="234" mass="24985">MRDVIGWTGQVLSWLVILGVVAVLAVAVVIPRLAGAAPYTVLTGSMRPDYPPGTLVVVKPVAIEDIAVGDVITSQLESGKAAVVTHRVTEVSARLDGETVLTTQGDANDSEDPDGVEEVQVRGRLWYAVPWLGHVNTALSGRQRQTAVWGVSALLIGYAAYMFVGSLRDRRGRRKGPEDEQPQLHEQPPQEEPPTPAPQAPPAASLPVPALVAGGVAISILLLAYIRRRGRRST</sequence>
<feature type="region of interest" description="Disordered" evidence="2">
    <location>
        <begin position="171"/>
        <end position="206"/>
    </location>
</feature>
<dbReference type="GO" id="GO:0006465">
    <property type="term" value="P:signal peptide processing"/>
    <property type="evidence" value="ECO:0007669"/>
    <property type="project" value="UniProtKB-UniRule"/>
</dbReference>